<sequence>MLTGMEVQRESGQSKGENSEVVRLKKKINALIELLEKTQREKQYLNTFVDSYIQNNAPVEFRIKEVIHVLNILTKEAKWLDSAYQTSSSRNYYRIKTDDFEDILDRALINIPRKKMIKVMANIGILKCDDGHYTYSATIQRKMYRVYMLKKSAVNTLIGEQEQDE</sequence>
<reference evidence="1" key="1">
    <citation type="submission" date="2019-11" db="EMBL/GenBank/DDBJ databases">
        <authorList>
            <person name="Feng L."/>
        </authorList>
    </citation>
    <scope>NUCLEOTIDE SEQUENCE</scope>
    <source>
        <strain evidence="1">CbolteaeLFYP116</strain>
    </source>
</reference>
<protein>
    <submittedName>
        <fullName evidence="1">Uncharacterized protein</fullName>
    </submittedName>
</protein>
<name>A0A6N2S1M6_9FIRM</name>
<evidence type="ECO:0000313" key="1">
    <source>
        <dbReference type="EMBL" id="VYS86996.1"/>
    </source>
</evidence>
<proteinExistence type="predicted"/>
<organism evidence="1">
    <name type="scientific">Enterocloster bolteae</name>
    <dbReference type="NCBI Taxonomy" id="208479"/>
    <lineage>
        <taxon>Bacteria</taxon>
        <taxon>Bacillati</taxon>
        <taxon>Bacillota</taxon>
        <taxon>Clostridia</taxon>
        <taxon>Lachnospirales</taxon>
        <taxon>Lachnospiraceae</taxon>
        <taxon>Enterocloster</taxon>
    </lineage>
</organism>
<gene>
    <name evidence="1" type="ORF">CBLFYP116_00966</name>
</gene>
<dbReference type="AlphaFoldDB" id="A0A6N2S1M6"/>
<accession>A0A6N2S1M6</accession>
<dbReference type="EMBL" id="CACRTF010000007">
    <property type="protein sequence ID" value="VYS86996.1"/>
    <property type="molecule type" value="Genomic_DNA"/>
</dbReference>